<feature type="compositionally biased region" description="Polar residues" evidence="1">
    <location>
        <begin position="680"/>
        <end position="690"/>
    </location>
</feature>
<dbReference type="InterPro" id="IPR006614">
    <property type="entry name" value="Peroxin/Ferlin"/>
</dbReference>
<gene>
    <name evidence="3" type="ORF">BSAL_25755</name>
</gene>
<name>A0A0S4JI90_BODSA</name>
<dbReference type="SMART" id="SM00694">
    <property type="entry name" value="DysFC"/>
    <property type="match status" value="1"/>
</dbReference>
<dbReference type="AlphaFoldDB" id="A0A0S4JI90"/>
<reference evidence="4" key="1">
    <citation type="submission" date="2015-09" db="EMBL/GenBank/DDBJ databases">
        <authorList>
            <consortium name="Pathogen Informatics"/>
        </authorList>
    </citation>
    <scope>NUCLEOTIDE SEQUENCE [LARGE SCALE GENOMIC DNA]</scope>
    <source>
        <strain evidence="4">Lake Konstanz</strain>
    </source>
</reference>
<evidence type="ECO:0000313" key="4">
    <source>
        <dbReference type="Proteomes" id="UP000051952"/>
    </source>
</evidence>
<evidence type="ECO:0000259" key="2">
    <source>
        <dbReference type="SMART" id="SM00694"/>
    </source>
</evidence>
<keyword evidence="4" id="KW-1185">Reference proteome</keyword>
<dbReference type="Pfam" id="PF06398">
    <property type="entry name" value="Pex24p"/>
    <property type="match status" value="1"/>
</dbReference>
<feature type="compositionally biased region" description="Basic and acidic residues" evidence="1">
    <location>
        <begin position="527"/>
        <end position="542"/>
    </location>
</feature>
<evidence type="ECO:0000256" key="1">
    <source>
        <dbReference type="SAM" id="MobiDB-lite"/>
    </source>
</evidence>
<sequence length="717" mass="81580">MEHASAVWEAVCPETGVVTPYSPTITSRLEGQYTDIHYRNGSSGGGRIASRTANIIGDNKDRIVVDLVEMHEQSAVDTSKPAKAVIRRLAFQPSPRLMCKLEFTVLETQRVFPLFGWGSKRLPTDRPAWANLSGKVTGNTDKVSSLLNQGFHQGRLQWDDEWTLLIRSDETDTEGWEYAIDFPQSFHAQKHVSDFVRRRRWIRSAHTAVSLLNASELGLSKELQSFVTHTQFSPCPNDLETLKRLEVSIVVQSQLNESLEFSVREVIHREEIAELEEGFWHRLHAWAEADRIDICHSLRDNMRQLATAQSDLMDKWTSKRGPRQSAIDIRVISADNVPIRYGATHKLRVGVKFLATDLEVFSEHVWLSSSEPQFNFAAFSVVPDDTKPIILTLEAIAHGVAELVTEPIVLGVAPLNVRGKYSSQEIDSASLVYKERGALVINCLDERGISPTATNLSITWCVEPRELSEIEFCDHCGSMIRLCSCTKDEIDAREREQALKGAQRQAEIYAARAARLAKQRAEEEEQNKERREQQKRAFDKDRRNFVASESDPRVVVARDEADERTTIVRLVKESLKAIAESARKKELLRVVFKIRIDELHDQRVAAALEHFLLLQQYAHRRSEERERQRHIDSIVSEMRTVESDEVEQRKDIQKTRRDELNDLVTFEKDQRPLPPPTPKAPQSTTSSKAISVSDEDKEIVQSNFKKVQESKGCCAVM</sequence>
<feature type="region of interest" description="Disordered" evidence="1">
    <location>
        <begin position="659"/>
        <end position="696"/>
    </location>
</feature>
<accession>A0A0S4JI90</accession>
<feature type="compositionally biased region" description="Basic and acidic residues" evidence="1">
    <location>
        <begin position="659"/>
        <end position="671"/>
    </location>
</feature>
<dbReference type="OrthoDB" id="72441at2759"/>
<dbReference type="Proteomes" id="UP000051952">
    <property type="component" value="Unassembled WGS sequence"/>
</dbReference>
<dbReference type="InterPro" id="IPR010482">
    <property type="entry name" value="TECPR1-like_DysF"/>
</dbReference>
<dbReference type="EMBL" id="CYKH01001806">
    <property type="protein sequence ID" value="CUG90252.1"/>
    <property type="molecule type" value="Genomic_DNA"/>
</dbReference>
<feature type="domain" description="Peroxin/Ferlin" evidence="2">
    <location>
        <begin position="175"/>
        <end position="208"/>
    </location>
</feature>
<organism evidence="3 4">
    <name type="scientific">Bodo saltans</name>
    <name type="common">Flagellated protozoan</name>
    <dbReference type="NCBI Taxonomy" id="75058"/>
    <lineage>
        <taxon>Eukaryota</taxon>
        <taxon>Discoba</taxon>
        <taxon>Euglenozoa</taxon>
        <taxon>Kinetoplastea</taxon>
        <taxon>Metakinetoplastina</taxon>
        <taxon>Eubodonida</taxon>
        <taxon>Bodonidae</taxon>
        <taxon>Bodo</taxon>
    </lineage>
</organism>
<evidence type="ECO:0000313" key="3">
    <source>
        <dbReference type="EMBL" id="CUG90252.1"/>
    </source>
</evidence>
<feature type="region of interest" description="Disordered" evidence="1">
    <location>
        <begin position="519"/>
        <end position="542"/>
    </location>
</feature>
<dbReference type="VEuPathDB" id="TriTrypDB:BSAL_25755"/>
<proteinExistence type="predicted"/>
<dbReference type="GO" id="GO:0098588">
    <property type="term" value="C:bounding membrane of organelle"/>
    <property type="evidence" value="ECO:0007669"/>
    <property type="project" value="UniProtKB-ARBA"/>
</dbReference>
<dbReference type="GO" id="GO:0005737">
    <property type="term" value="C:cytoplasm"/>
    <property type="evidence" value="ECO:0007669"/>
    <property type="project" value="UniProtKB-ARBA"/>
</dbReference>
<protein>
    <submittedName>
        <fullName evidence="3">Integral peroxisomal membrane peroxin, putative</fullName>
    </submittedName>
</protein>